<evidence type="ECO:0000313" key="6">
    <source>
        <dbReference type="EnsemblMetazoa" id="AALFPA23_000278.P37951"/>
    </source>
</evidence>
<dbReference type="SMART" id="SM00228">
    <property type="entry name" value="PDZ"/>
    <property type="match status" value="3"/>
</dbReference>
<feature type="domain" description="PDZ" evidence="5">
    <location>
        <begin position="282"/>
        <end position="358"/>
    </location>
</feature>
<evidence type="ECO:0000256" key="2">
    <source>
        <dbReference type="ARBA" id="ARBA00022737"/>
    </source>
</evidence>
<keyword evidence="3" id="KW-0966">Cell projection</keyword>
<feature type="region of interest" description="Disordered" evidence="4">
    <location>
        <begin position="16"/>
        <end position="36"/>
    </location>
</feature>
<feature type="domain" description="PDZ" evidence="5">
    <location>
        <begin position="449"/>
        <end position="519"/>
    </location>
</feature>
<dbReference type="PANTHER" id="PTHR23116">
    <property type="entry name" value="PDZ DOMAIN CONTAINING WHIRLIN AND HARMONIN-RELATED"/>
    <property type="match status" value="1"/>
</dbReference>
<name>A0ABM1XJT2_AEDAL</name>
<feature type="region of interest" description="Disordered" evidence="4">
    <location>
        <begin position="400"/>
        <end position="442"/>
    </location>
</feature>
<feature type="compositionally biased region" description="Polar residues" evidence="4">
    <location>
        <begin position="708"/>
        <end position="732"/>
    </location>
</feature>
<proteinExistence type="predicted"/>
<feature type="region of interest" description="Disordered" evidence="4">
    <location>
        <begin position="663"/>
        <end position="819"/>
    </location>
</feature>
<dbReference type="PROSITE" id="PS50106">
    <property type="entry name" value="PDZ"/>
    <property type="match status" value="3"/>
</dbReference>
<dbReference type="GeneID" id="109416129"/>
<organism evidence="6 7">
    <name type="scientific">Aedes albopictus</name>
    <name type="common">Asian tiger mosquito</name>
    <name type="synonym">Stegomyia albopicta</name>
    <dbReference type="NCBI Taxonomy" id="7160"/>
    <lineage>
        <taxon>Eukaryota</taxon>
        <taxon>Metazoa</taxon>
        <taxon>Ecdysozoa</taxon>
        <taxon>Arthropoda</taxon>
        <taxon>Hexapoda</taxon>
        <taxon>Insecta</taxon>
        <taxon>Pterygota</taxon>
        <taxon>Neoptera</taxon>
        <taxon>Endopterygota</taxon>
        <taxon>Diptera</taxon>
        <taxon>Nematocera</taxon>
        <taxon>Culicoidea</taxon>
        <taxon>Culicidae</taxon>
        <taxon>Culicinae</taxon>
        <taxon>Aedini</taxon>
        <taxon>Aedes</taxon>
        <taxon>Stegomyia</taxon>
    </lineage>
</organism>
<evidence type="ECO:0000256" key="1">
    <source>
        <dbReference type="ARBA" id="ARBA00004316"/>
    </source>
</evidence>
<evidence type="ECO:0000256" key="4">
    <source>
        <dbReference type="SAM" id="MobiDB-lite"/>
    </source>
</evidence>
<feature type="compositionally biased region" description="Pro residues" evidence="4">
    <location>
        <begin position="689"/>
        <end position="707"/>
    </location>
</feature>
<evidence type="ECO:0000256" key="3">
    <source>
        <dbReference type="ARBA" id="ARBA00023273"/>
    </source>
</evidence>
<feature type="region of interest" description="Disordered" evidence="4">
    <location>
        <begin position="852"/>
        <end position="883"/>
    </location>
</feature>
<protein>
    <recommendedName>
        <fullName evidence="5">PDZ domain-containing protein</fullName>
    </recommendedName>
</protein>
<dbReference type="EnsemblMetazoa" id="AALFPA23_000278.R37953">
    <property type="protein sequence ID" value="AALFPA23_000278.P37953"/>
    <property type="gene ID" value="AALFPA23_000278"/>
</dbReference>
<sequence>MAANCTNLPKQINNGAASMGTFRTGGGPPTSLGYHHNTLTRTTKIGISSLGIGAGAGGGAGVGGLTMAEVKERMATIDGSSQRVRLVRLTRPQSYAHGHFNGGGNFGFSIRGGLEYGTGFFVSAVEKNSEADQQGLRVGDQIIRVNGYQVDDAVHRELAQFVSCQERLVLKVRSVGILPVKEFPAETGHPPSDRPTMAANCTNLPKQINNGAASMGTFRTGGGPPTSLGYHHNTLTRTTKIGISSLGIGAGAGGGAGVGGLTMAEVKERMATIDGSSQRVRLVRLTRPQSYAHGHFNGGGNFGFSIRGGLEYGTGFFVSAVEKNSEADQQGLRVGDQIIRVNGYQVDDAVHRELAQFVSCQERLVLKVRSVGILPVKERSADPLTWHVVTISTNSGPSSLPNILHPVNGVKKKHPHRSELERTSCSSSSNSSTGSSGTLEEIPGGRDIKVVVSVAPRTKLGCGICKGPDWKPGIFVQFTKEGGVAREAGLRPGDQIMSCNGREFADITFAEAVSIMKASQVLELVVRPGAGIDMFPGESSGYNSSASSVNGDQSPCWGDSTAKRLSIVREESISKDRRSGLQRADKVGPKTAGGHRRNNTTIIEFSENGTVVNSSLISQDGAAGKKEMESKEGSKKLADICFVSKQSETKTVIVEVHRSASTNSIATGSPTSSSSGVSTVSSSGSTSHIPPPPPLFADKIPPPPPPSSGLSSGYSTTNSAKSGGLGTQHQQRSPSSVSLADSSASSGIDCGSSNNGGGGGGIGGLGSAISEELKRRAQKKGSLLSSTAQEPAAALTELENRLKEKRFRPPVNSGSDAARHSALMDEFRAVHKRMFKNGFDNAEIKKAPSKDKLPIEVRPPGATTTCSGSTPSSNSCTQGGKGTMGRVAASELAKANGDIAELESIESFQLTSPTPTPVRPPSYYFCPQNTGPPTMKKSQKPIAVTISEYIGVGVGGNDEIAPDLPKKIGNLKYELEKTLSLSNLRQRSESREDLVERIQIGSQLDQGTRLSRSSSAVTTVSNGNRITIAISNGADKK</sequence>
<evidence type="ECO:0000259" key="5">
    <source>
        <dbReference type="PROSITE" id="PS50106"/>
    </source>
</evidence>
<feature type="compositionally biased region" description="Low complexity" evidence="4">
    <location>
        <begin position="423"/>
        <end position="441"/>
    </location>
</feature>
<dbReference type="InterPro" id="IPR036034">
    <property type="entry name" value="PDZ_sf"/>
</dbReference>
<comment type="subcellular location">
    <subcellularLocation>
        <location evidence="1">Cell projection</location>
    </subcellularLocation>
</comment>
<dbReference type="Pfam" id="PF00595">
    <property type="entry name" value="PDZ"/>
    <property type="match status" value="3"/>
</dbReference>
<dbReference type="InterPro" id="IPR051844">
    <property type="entry name" value="USH2_Complex_Protein"/>
</dbReference>
<feature type="domain" description="PDZ" evidence="5">
    <location>
        <begin position="86"/>
        <end position="162"/>
    </location>
</feature>
<dbReference type="RefSeq" id="XP_062700479.1">
    <property type="nucleotide sequence ID" value="XM_062844495.1"/>
</dbReference>
<feature type="compositionally biased region" description="Basic and acidic residues" evidence="4">
    <location>
        <begin position="571"/>
        <end position="588"/>
    </location>
</feature>
<keyword evidence="2" id="KW-0677">Repeat</keyword>
<dbReference type="SUPFAM" id="SSF50156">
    <property type="entry name" value="PDZ domain-like"/>
    <property type="match status" value="3"/>
</dbReference>
<feature type="compositionally biased region" description="Low complexity" evidence="4">
    <location>
        <begin position="664"/>
        <end position="688"/>
    </location>
</feature>
<dbReference type="Gene3D" id="2.30.42.10">
    <property type="match status" value="3"/>
</dbReference>
<feature type="compositionally biased region" description="Gly residues" evidence="4">
    <location>
        <begin position="754"/>
        <end position="766"/>
    </location>
</feature>
<feature type="region of interest" description="Disordered" evidence="4">
    <location>
        <begin position="571"/>
        <end position="599"/>
    </location>
</feature>
<dbReference type="RefSeq" id="XP_062700478.1">
    <property type="nucleotide sequence ID" value="XM_062844494.1"/>
</dbReference>
<dbReference type="InterPro" id="IPR001478">
    <property type="entry name" value="PDZ"/>
</dbReference>
<dbReference type="Proteomes" id="UP000069940">
    <property type="component" value="Unassembled WGS sequence"/>
</dbReference>
<feature type="compositionally biased region" description="Low complexity" evidence="4">
    <location>
        <begin position="733"/>
        <end position="753"/>
    </location>
</feature>
<evidence type="ECO:0000313" key="7">
    <source>
        <dbReference type="Proteomes" id="UP000069940"/>
    </source>
</evidence>
<keyword evidence="7" id="KW-1185">Reference proteome</keyword>
<dbReference type="PANTHER" id="PTHR23116:SF36">
    <property type="entry name" value="HARMONIN"/>
    <property type="match status" value="1"/>
</dbReference>
<reference evidence="6" key="2">
    <citation type="submission" date="2025-05" db="UniProtKB">
        <authorList>
            <consortium name="EnsemblMetazoa"/>
        </authorList>
    </citation>
    <scope>IDENTIFICATION</scope>
    <source>
        <strain evidence="6">Foshan</strain>
    </source>
</reference>
<reference evidence="7" key="1">
    <citation type="journal article" date="2015" name="Proc. Natl. Acad. Sci. U.S.A.">
        <title>Genome sequence of the Asian Tiger mosquito, Aedes albopictus, reveals insights into its biology, genetics, and evolution.</title>
        <authorList>
            <person name="Chen X.G."/>
            <person name="Jiang X."/>
            <person name="Gu J."/>
            <person name="Xu M."/>
            <person name="Wu Y."/>
            <person name="Deng Y."/>
            <person name="Zhang C."/>
            <person name="Bonizzoni M."/>
            <person name="Dermauw W."/>
            <person name="Vontas J."/>
            <person name="Armbruster P."/>
            <person name="Huang X."/>
            <person name="Yang Y."/>
            <person name="Zhang H."/>
            <person name="He W."/>
            <person name="Peng H."/>
            <person name="Liu Y."/>
            <person name="Wu K."/>
            <person name="Chen J."/>
            <person name="Lirakis M."/>
            <person name="Topalis P."/>
            <person name="Van Leeuwen T."/>
            <person name="Hall A.B."/>
            <person name="Jiang X."/>
            <person name="Thorpe C."/>
            <person name="Mueller R.L."/>
            <person name="Sun C."/>
            <person name="Waterhouse R.M."/>
            <person name="Yan G."/>
            <person name="Tu Z.J."/>
            <person name="Fang X."/>
            <person name="James A.A."/>
        </authorList>
    </citation>
    <scope>NUCLEOTIDE SEQUENCE [LARGE SCALE GENOMIC DNA]</scope>
    <source>
        <strain evidence="7">Foshan</strain>
    </source>
</reference>
<dbReference type="EnsemblMetazoa" id="AALFPA23_000278.R37951">
    <property type="protein sequence ID" value="AALFPA23_000278.P37951"/>
    <property type="gene ID" value="AALFPA23_000278"/>
</dbReference>
<accession>A0ABM1XJT2</accession>
<feature type="compositionally biased region" description="Polar residues" evidence="4">
    <location>
        <begin position="862"/>
        <end position="878"/>
    </location>
</feature>